<dbReference type="SUPFAM" id="SSF53756">
    <property type="entry name" value="UDP-Glycosyltransferase/glycogen phosphorylase"/>
    <property type="match status" value="1"/>
</dbReference>
<dbReference type="EMBL" id="LK032776">
    <property type="protein sequence ID" value="CDY48502.1"/>
    <property type="molecule type" value="Genomic_DNA"/>
</dbReference>
<dbReference type="Gramene" id="CDY48502">
    <property type="protein sequence ID" value="CDY48502"/>
    <property type="gene ID" value="GSBRNA2T00091201001"/>
</dbReference>
<organism evidence="2 3">
    <name type="scientific">Brassica napus</name>
    <name type="common">Rape</name>
    <dbReference type="NCBI Taxonomy" id="3708"/>
    <lineage>
        <taxon>Eukaryota</taxon>
        <taxon>Viridiplantae</taxon>
        <taxon>Streptophyta</taxon>
        <taxon>Embryophyta</taxon>
        <taxon>Tracheophyta</taxon>
        <taxon>Spermatophyta</taxon>
        <taxon>Magnoliopsida</taxon>
        <taxon>eudicotyledons</taxon>
        <taxon>Gunneridae</taxon>
        <taxon>Pentapetalae</taxon>
        <taxon>rosids</taxon>
        <taxon>malvids</taxon>
        <taxon>Brassicales</taxon>
        <taxon>Brassicaceae</taxon>
        <taxon>Brassiceae</taxon>
        <taxon>Brassica</taxon>
    </lineage>
</organism>
<dbReference type="GO" id="GO:0016757">
    <property type="term" value="F:glycosyltransferase activity"/>
    <property type="evidence" value="ECO:0007669"/>
    <property type="project" value="UniProtKB-KW"/>
</dbReference>
<dbReference type="PANTHER" id="PTHR48046:SF1">
    <property type="entry name" value="GLYCOSYLTRANSFERASE-RELATED"/>
    <property type="match status" value="1"/>
</dbReference>
<dbReference type="PANTHER" id="PTHR48046">
    <property type="entry name" value="UDP-GLYCOSYLTRANSFERASE 72E1"/>
    <property type="match status" value="1"/>
</dbReference>
<accession>A0A078IER4</accession>
<proteinExistence type="predicted"/>
<dbReference type="STRING" id="3708.A0A078IER4"/>
<keyword evidence="3" id="KW-1185">Reference proteome</keyword>
<protein>
    <submittedName>
        <fullName evidence="2">BnaA09g00210D protein</fullName>
    </submittedName>
</protein>
<sequence length="84" mass="8997">MEESKAPHVAIIPSPGMGHLIPLVQFAKRLVQRHGFSVTFIVVGEGPPSKAQRTVLDSLPSFSLPLTSPTSLRRLASRLASPSP</sequence>
<dbReference type="SMR" id="A0A078IER4"/>
<dbReference type="Proteomes" id="UP000028999">
    <property type="component" value="Unassembled WGS sequence"/>
</dbReference>
<reference evidence="2 3" key="1">
    <citation type="journal article" date="2014" name="Science">
        <title>Plant genetics. Early allopolyploid evolution in the post-Neolithic Brassica napus oilseed genome.</title>
        <authorList>
            <person name="Chalhoub B."/>
            <person name="Denoeud F."/>
            <person name="Liu S."/>
            <person name="Parkin I.A."/>
            <person name="Tang H."/>
            <person name="Wang X."/>
            <person name="Chiquet J."/>
            <person name="Belcram H."/>
            <person name="Tong C."/>
            <person name="Samans B."/>
            <person name="Correa M."/>
            <person name="Da Silva C."/>
            <person name="Just J."/>
            <person name="Falentin C."/>
            <person name="Koh C.S."/>
            <person name="Le Clainche I."/>
            <person name="Bernard M."/>
            <person name="Bento P."/>
            <person name="Noel B."/>
            <person name="Labadie K."/>
            <person name="Alberti A."/>
            <person name="Charles M."/>
            <person name="Arnaud D."/>
            <person name="Guo H."/>
            <person name="Daviaud C."/>
            <person name="Alamery S."/>
            <person name="Jabbari K."/>
            <person name="Zhao M."/>
            <person name="Edger P.P."/>
            <person name="Chelaifa H."/>
            <person name="Tack D."/>
            <person name="Lassalle G."/>
            <person name="Mestiri I."/>
            <person name="Schnel N."/>
            <person name="Le Paslier M.C."/>
            <person name="Fan G."/>
            <person name="Renault V."/>
            <person name="Bayer P.E."/>
            <person name="Golicz A.A."/>
            <person name="Manoli S."/>
            <person name="Lee T.H."/>
            <person name="Thi V.H."/>
            <person name="Chalabi S."/>
            <person name="Hu Q."/>
            <person name="Fan C."/>
            <person name="Tollenaere R."/>
            <person name="Lu Y."/>
            <person name="Battail C."/>
            <person name="Shen J."/>
            <person name="Sidebottom C.H."/>
            <person name="Wang X."/>
            <person name="Canaguier A."/>
            <person name="Chauveau A."/>
            <person name="Berard A."/>
            <person name="Deniot G."/>
            <person name="Guan M."/>
            <person name="Liu Z."/>
            <person name="Sun F."/>
            <person name="Lim Y.P."/>
            <person name="Lyons E."/>
            <person name="Town C.D."/>
            <person name="Bancroft I."/>
            <person name="Wang X."/>
            <person name="Meng J."/>
            <person name="Ma J."/>
            <person name="Pires J.C."/>
            <person name="King G.J."/>
            <person name="Brunel D."/>
            <person name="Delourme R."/>
            <person name="Renard M."/>
            <person name="Aury J.M."/>
            <person name="Adams K.L."/>
            <person name="Batley J."/>
            <person name="Snowdon R.J."/>
            <person name="Tost J."/>
            <person name="Edwards D."/>
            <person name="Zhou Y."/>
            <person name="Hua W."/>
            <person name="Sharpe A.G."/>
            <person name="Paterson A.H."/>
            <person name="Guan C."/>
            <person name="Wincker P."/>
        </authorList>
    </citation>
    <scope>NUCLEOTIDE SEQUENCE [LARGE SCALE GENOMIC DNA]</scope>
    <source>
        <strain evidence="3">cv. Darmor-bzh</strain>
    </source>
</reference>
<evidence type="ECO:0000313" key="2">
    <source>
        <dbReference type="EMBL" id="CDY48502.1"/>
    </source>
</evidence>
<dbReference type="AlphaFoldDB" id="A0A078IER4"/>
<keyword evidence="1" id="KW-0808">Transferase</keyword>
<keyword evidence="1" id="KW-0328">Glycosyltransferase</keyword>
<evidence type="ECO:0000313" key="3">
    <source>
        <dbReference type="Proteomes" id="UP000028999"/>
    </source>
</evidence>
<dbReference type="Gene3D" id="3.40.50.2000">
    <property type="entry name" value="Glycogen Phosphorylase B"/>
    <property type="match status" value="1"/>
</dbReference>
<dbReference type="PaxDb" id="3708-A0A078IER4"/>
<name>A0A078IER4_BRANA</name>
<gene>
    <name evidence="2" type="primary">BnaA09g00210D</name>
    <name evidence="2" type="ORF">GSBRNA2T00091201001</name>
</gene>
<evidence type="ECO:0000256" key="1">
    <source>
        <dbReference type="ARBA" id="ARBA00022676"/>
    </source>
</evidence>